<dbReference type="AlphaFoldDB" id="A0AAV1Y5K4"/>
<protein>
    <submittedName>
        <fullName evidence="1">Uncharacterized protein</fullName>
    </submittedName>
</protein>
<reference evidence="1 2" key="1">
    <citation type="submission" date="2024-03" db="EMBL/GenBank/DDBJ databases">
        <authorList>
            <person name="Martinez-Hernandez J."/>
        </authorList>
    </citation>
    <scope>NUCLEOTIDE SEQUENCE [LARGE SCALE GENOMIC DNA]</scope>
</reference>
<evidence type="ECO:0000313" key="1">
    <source>
        <dbReference type="EMBL" id="CAL0328393.1"/>
    </source>
</evidence>
<evidence type="ECO:0000313" key="2">
    <source>
        <dbReference type="Proteomes" id="UP001497480"/>
    </source>
</evidence>
<dbReference type="EMBL" id="CAXHTB010000021">
    <property type="protein sequence ID" value="CAL0328393.1"/>
    <property type="molecule type" value="Genomic_DNA"/>
</dbReference>
<proteinExistence type="predicted"/>
<comment type="caution">
    <text evidence="1">The sequence shown here is derived from an EMBL/GenBank/DDBJ whole genome shotgun (WGS) entry which is preliminary data.</text>
</comment>
<gene>
    <name evidence="1" type="ORF">LLUT_LOCUS29453</name>
</gene>
<sequence>MYEKQENNMTIIDHRTTTVNFSDRYYLANHAQLTWFSDEVNKNVPTTKMVLETP</sequence>
<organism evidence="1 2">
    <name type="scientific">Lupinus luteus</name>
    <name type="common">European yellow lupine</name>
    <dbReference type="NCBI Taxonomy" id="3873"/>
    <lineage>
        <taxon>Eukaryota</taxon>
        <taxon>Viridiplantae</taxon>
        <taxon>Streptophyta</taxon>
        <taxon>Embryophyta</taxon>
        <taxon>Tracheophyta</taxon>
        <taxon>Spermatophyta</taxon>
        <taxon>Magnoliopsida</taxon>
        <taxon>eudicotyledons</taxon>
        <taxon>Gunneridae</taxon>
        <taxon>Pentapetalae</taxon>
        <taxon>rosids</taxon>
        <taxon>fabids</taxon>
        <taxon>Fabales</taxon>
        <taxon>Fabaceae</taxon>
        <taxon>Papilionoideae</taxon>
        <taxon>50 kb inversion clade</taxon>
        <taxon>genistoids sensu lato</taxon>
        <taxon>core genistoids</taxon>
        <taxon>Genisteae</taxon>
        <taxon>Lupinus</taxon>
    </lineage>
</organism>
<dbReference type="Proteomes" id="UP001497480">
    <property type="component" value="Unassembled WGS sequence"/>
</dbReference>
<accession>A0AAV1Y5K4</accession>
<name>A0AAV1Y5K4_LUPLU</name>
<keyword evidence="2" id="KW-1185">Reference proteome</keyword>